<evidence type="ECO:0000256" key="6">
    <source>
        <dbReference type="ARBA" id="ARBA00023136"/>
    </source>
</evidence>
<feature type="transmembrane region" description="Helical" evidence="8">
    <location>
        <begin position="88"/>
        <end position="111"/>
    </location>
</feature>
<evidence type="ECO:0000256" key="8">
    <source>
        <dbReference type="SAM" id="Phobius"/>
    </source>
</evidence>
<accession>A0A6A6G6L4</accession>
<dbReference type="Pfam" id="PF13967">
    <property type="entry name" value="RSN1_TM"/>
    <property type="match status" value="1"/>
</dbReference>
<keyword evidence="4 8" id="KW-0812">Transmembrane</keyword>
<dbReference type="GO" id="GO:0005227">
    <property type="term" value="F:calcium-activated cation channel activity"/>
    <property type="evidence" value="ECO:0007669"/>
    <property type="project" value="InterPro"/>
</dbReference>
<name>A0A6A6G6L4_9PEZI</name>
<evidence type="ECO:0008006" key="13">
    <source>
        <dbReference type="Google" id="ProtNLM"/>
    </source>
</evidence>
<comment type="subcellular location">
    <subcellularLocation>
        <location evidence="1">Membrane</location>
        <topology evidence="1">Multi-pass membrane protein</topology>
    </subcellularLocation>
</comment>
<keyword evidence="5 8" id="KW-1133">Transmembrane helix</keyword>
<protein>
    <recommendedName>
        <fullName evidence="13">CSC1/OSCA1-like 7TM region domain-containing protein</fullName>
    </recommendedName>
</protein>
<dbReference type="InterPro" id="IPR003864">
    <property type="entry name" value="CSC1/OSCA1-like_7TM"/>
</dbReference>
<keyword evidence="3" id="KW-0813">Transport</keyword>
<organism evidence="11 12">
    <name type="scientific">Elsinoe ampelina</name>
    <dbReference type="NCBI Taxonomy" id="302913"/>
    <lineage>
        <taxon>Eukaryota</taxon>
        <taxon>Fungi</taxon>
        <taxon>Dikarya</taxon>
        <taxon>Ascomycota</taxon>
        <taxon>Pezizomycotina</taxon>
        <taxon>Dothideomycetes</taxon>
        <taxon>Dothideomycetidae</taxon>
        <taxon>Myriangiales</taxon>
        <taxon>Elsinoaceae</taxon>
        <taxon>Elsinoe</taxon>
    </lineage>
</organism>
<dbReference type="Proteomes" id="UP000799538">
    <property type="component" value="Unassembled WGS sequence"/>
</dbReference>
<feature type="transmembrane region" description="Helical" evidence="8">
    <location>
        <begin position="490"/>
        <end position="515"/>
    </location>
</feature>
<feature type="region of interest" description="Disordered" evidence="7">
    <location>
        <begin position="39"/>
        <end position="61"/>
    </location>
</feature>
<feature type="transmembrane region" description="Helical" evidence="8">
    <location>
        <begin position="609"/>
        <end position="626"/>
    </location>
</feature>
<feature type="transmembrane region" description="Helical" evidence="8">
    <location>
        <begin position="673"/>
        <end position="694"/>
    </location>
</feature>
<feature type="transmembrane region" description="Helical" evidence="8">
    <location>
        <begin position="156"/>
        <end position="173"/>
    </location>
</feature>
<dbReference type="InterPro" id="IPR032880">
    <property type="entry name" value="CSC1/OSCA1-like_N"/>
</dbReference>
<dbReference type="OrthoDB" id="1076608at2759"/>
<evidence type="ECO:0000256" key="7">
    <source>
        <dbReference type="SAM" id="MobiDB-lite"/>
    </source>
</evidence>
<dbReference type="PANTHER" id="PTHR13018:SF20">
    <property type="entry name" value="SPORULATION-SPECIFIC PROTEIN 75"/>
    <property type="match status" value="1"/>
</dbReference>
<evidence type="ECO:0000313" key="12">
    <source>
        <dbReference type="Proteomes" id="UP000799538"/>
    </source>
</evidence>
<dbReference type="EMBL" id="ML992511">
    <property type="protein sequence ID" value="KAF2221239.1"/>
    <property type="molecule type" value="Genomic_DNA"/>
</dbReference>
<evidence type="ECO:0000259" key="9">
    <source>
        <dbReference type="Pfam" id="PF02714"/>
    </source>
</evidence>
<gene>
    <name evidence="11" type="ORF">BDZ85DRAFT_297869</name>
</gene>
<evidence type="ECO:0000256" key="5">
    <source>
        <dbReference type="ARBA" id="ARBA00022989"/>
    </source>
</evidence>
<dbReference type="GO" id="GO:0005886">
    <property type="term" value="C:plasma membrane"/>
    <property type="evidence" value="ECO:0007669"/>
    <property type="project" value="TreeGrafter"/>
</dbReference>
<keyword evidence="12" id="KW-1185">Reference proteome</keyword>
<dbReference type="InterPro" id="IPR045122">
    <property type="entry name" value="Csc1-like"/>
</dbReference>
<feature type="domain" description="CSC1/OSCA1-like N-terminal transmembrane" evidence="10">
    <location>
        <begin position="148"/>
        <end position="223"/>
    </location>
</feature>
<keyword evidence="6 8" id="KW-0472">Membrane</keyword>
<dbReference type="PANTHER" id="PTHR13018">
    <property type="entry name" value="PROBABLE MEMBRANE PROTEIN DUF221-RELATED"/>
    <property type="match status" value="1"/>
</dbReference>
<evidence type="ECO:0000259" key="10">
    <source>
        <dbReference type="Pfam" id="PF13967"/>
    </source>
</evidence>
<reference evidence="12" key="1">
    <citation type="journal article" date="2020" name="Stud. Mycol.">
        <title>101 Dothideomycetes genomes: A test case for predicting lifestyles and emergence of pathogens.</title>
        <authorList>
            <person name="Haridas S."/>
            <person name="Albert R."/>
            <person name="Binder M."/>
            <person name="Bloem J."/>
            <person name="LaButti K."/>
            <person name="Salamov A."/>
            <person name="Andreopoulos B."/>
            <person name="Baker S."/>
            <person name="Barry K."/>
            <person name="Bills G."/>
            <person name="Bluhm B."/>
            <person name="Cannon C."/>
            <person name="Castanera R."/>
            <person name="Culley D."/>
            <person name="Daum C."/>
            <person name="Ezra D."/>
            <person name="Gonzalez J."/>
            <person name="Henrissat B."/>
            <person name="Kuo A."/>
            <person name="Liang C."/>
            <person name="Lipzen A."/>
            <person name="Lutzoni F."/>
            <person name="Magnuson J."/>
            <person name="Mondo S."/>
            <person name="Nolan M."/>
            <person name="Ohm R."/>
            <person name="Pangilinan J."/>
            <person name="Park H.-J."/>
            <person name="Ramirez L."/>
            <person name="Alfaro M."/>
            <person name="Sun H."/>
            <person name="Tritt A."/>
            <person name="Yoshinaga Y."/>
            <person name="Zwiers L.-H."/>
            <person name="Turgeon B."/>
            <person name="Goodwin S."/>
            <person name="Spatafora J."/>
            <person name="Crous P."/>
            <person name="Grigoriev I."/>
        </authorList>
    </citation>
    <scope>NUCLEOTIDE SEQUENCE [LARGE SCALE GENOMIC DNA]</scope>
    <source>
        <strain evidence="12">CECT 20119</strain>
    </source>
</reference>
<dbReference type="AlphaFoldDB" id="A0A6A6G6L4"/>
<evidence type="ECO:0000313" key="11">
    <source>
        <dbReference type="EMBL" id="KAF2221239.1"/>
    </source>
</evidence>
<evidence type="ECO:0000256" key="3">
    <source>
        <dbReference type="ARBA" id="ARBA00022448"/>
    </source>
</evidence>
<feature type="transmembrane region" description="Helical" evidence="8">
    <location>
        <begin position="395"/>
        <end position="422"/>
    </location>
</feature>
<evidence type="ECO:0000256" key="1">
    <source>
        <dbReference type="ARBA" id="ARBA00004141"/>
    </source>
</evidence>
<feature type="transmembrane region" description="Helical" evidence="8">
    <location>
        <begin position="647"/>
        <end position="667"/>
    </location>
</feature>
<proteinExistence type="inferred from homology"/>
<comment type="similarity">
    <text evidence="2">Belongs to the CSC1 (TC 1.A.17) family.</text>
</comment>
<feature type="domain" description="CSC1/OSCA1-like 7TM region" evidence="9">
    <location>
        <begin position="394"/>
        <end position="666"/>
    </location>
</feature>
<sequence>MAQQLPCDLDLIARARSKSTSKVQADAIVQVTAWTSASVPKRSKRPVGSRSLWDTSTRRDGPQMVVTDMNATLVDGLDKAHENYGDSALTLAATAQVAALLIAVQAIVALVQMRGRGGFLPAIRVLHRAELAGNQTDRGGHRNPNLALLRLLKMQVRLFGGLTVLLAPVLLPVNRLQPRGQERARGLDRFSYVNIPPERHRLFWVHLAALAVLVSWCGFVVHAELEALCDLAGSSAMVTQTRFLLSSDGDEGTYAQISDTVQRMCPEGAVLKPVILDGLVSVDSSRMSAMLLALEKLVMQSRHVTDLRRPERRIEQVFKDIHSLTDHLRDDDRCPPPLAILDIPNARDLNIVRVLRMPGIRMSETAYDLDDVQWHRLRRPKKSRFVSLSPRYQSAIVRCLTIAASVTLAIPVSFQGMLAYLYEFLHAVKPTTAEPLRIPEWLASYMRGVFPQVLGLCFVLCSPIVIRALVRKHRLVTSCEVDAVFSRYLFLYLFLQVFVFVSLSTSITAVLSIIVRQPNEIPELLSTNLPRAGNYFISYVLVQGLTLAVSSLVDRDGLLDFLLRKRLKARTAREVLLSRCPSECDWPVLFPTVTLIGIIGLVYSVITPVILPCIFLVMVALLYSFAYRSTFSYSNDRSNSLFLWKRALLDLHWGLYTLQLCMLGTFLSLRDRSGARTCTAQALITLIILVLTVLSHRKCLDRASKVDAMVPSDALPACREDLPGGLAAPPTVRTAQTGSNSMATCTTDQWRYSRNDLSPFACMRLSGHTWTMIVALSFYLDTSRWQNANGKL</sequence>
<evidence type="ECO:0000256" key="2">
    <source>
        <dbReference type="ARBA" id="ARBA00007779"/>
    </source>
</evidence>
<feature type="transmembrane region" description="Helical" evidence="8">
    <location>
        <begin position="449"/>
        <end position="470"/>
    </location>
</feature>
<dbReference type="Pfam" id="PF02714">
    <property type="entry name" value="RSN1_7TM"/>
    <property type="match status" value="1"/>
</dbReference>
<evidence type="ECO:0000256" key="4">
    <source>
        <dbReference type="ARBA" id="ARBA00022692"/>
    </source>
</evidence>